<feature type="compositionally biased region" description="Basic and acidic residues" evidence="1">
    <location>
        <begin position="197"/>
        <end position="210"/>
    </location>
</feature>
<evidence type="ECO:0000313" key="3">
    <source>
        <dbReference type="EMBL" id="RKP11030.1"/>
    </source>
</evidence>
<feature type="compositionally biased region" description="Polar residues" evidence="1">
    <location>
        <begin position="211"/>
        <end position="220"/>
    </location>
</feature>
<dbReference type="AlphaFoldDB" id="A0A4P9XZW5"/>
<dbReference type="PANTHER" id="PTHR23138">
    <property type="entry name" value="RAN BINDING PROTEIN"/>
    <property type="match status" value="1"/>
</dbReference>
<proteinExistence type="predicted"/>
<evidence type="ECO:0000259" key="2">
    <source>
        <dbReference type="PROSITE" id="PS50196"/>
    </source>
</evidence>
<gene>
    <name evidence="3" type="ORF">THASP1DRAFT_27203</name>
</gene>
<feature type="region of interest" description="Disordered" evidence="1">
    <location>
        <begin position="145"/>
        <end position="224"/>
    </location>
</feature>
<dbReference type="Pfam" id="PF00638">
    <property type="entry name" value="Ran_BP1"/>
    <property type="match status" value="1"/>
</dbReference>
<feature type="compositionally biased region" description="Basic and acidic residues" evidence="1">
    <location>
        <begin position="14"/>
        <end position="23"/>
    </location>
</feature>
<feature type="region of interest" description="Disordered" evidence="1">
    <location>
        <begin position="1"/>
        <end position="111"/>
    </location>
</feature>
<dbReference type="Gene3D" id="2.30.29.30">
    <property type="entry name" value="Pleckstrin-homology domain (PH domain)/Phosphotyrosine-binding domain (PTB)"/>
    <property type="match status" value="1"/>
</dbReference>
<dbReference type="STRING" id="78915.A0A4P9XZW5"/>
<feature type="compositionally biased region" description="Acidic residues" evidence="1">
    <location>
        <begin position="179"/>
        <end position="196"/>
    </location>
</feature>
<evidence type="ECO:0000313" key="4">
    <source>
        <dbReference type="Proteomes" id="UP000271241"/>
    </source>
</evidence>
<dbReference type="OrthoDB" id="185618at2759"/>
<accession>A0A4P9XZW5</accession>
<feature type="compositionally biased region" description="Low complexity" evidence="1">
    <location>
        <begin position="1"/>
        <end position="13"/>
    </location>
</feature>
<dbReference type="SUPFAM" id="SSF50729">
    <property type="entry name" value="PH domain-like"/>
    <property type="match status" value="1"/>
</dbReference>
<name>A0A4P9XZW5_9FUNG</name>
<dbReference type="EMBL" id="KZ992429">
    <property type="protein sequence ID" value="RKP11030.1"/>
    <property type="molecule type" value="Genomic_DNA"/>
</dbReference>
<sequence length="346" mass="37157">MSSASSPDASDIAAQKKRDRDVQTDVTFEDDTAAHQNTGLARPESPRKKKREEDDSDAEQQPSISSVAVASAEDLTKAGHGEGNGKTAGQQPASLQEASTGHAESKSAAVAQKPAALGGFRFGSSALPSFDSIAASSGASPFAALAAASRGVSALDAAANTHPKSAGVSTTVVMASTGDDGEEDEKEQKDEECDEENERKRKESSLHKETGTATEESASVLTRVRDENSEFARVEVHTGEEEEETIFEMRAKLYELEKEAWRERGVGLLHLNVDQHGENARVVMRRERTMQLMLNSKLIAGMDVIQRESSLVFPAASLGGERRSFLVKLKTAVAAKELSEKMKKHT</sequence>
<protein>
    <recommendedName>
        <fullName evidence="2">RanBD1 domain-containing protein</fullName>
    </recommendedName>
</protein>
<dbReference type="Proteomes" id="UP000271241">
    <property type="component" value="Unassembled WGS sequence"/>
</dbReference>
<dbReference type="PROSITE" id="PS50196">
    <property type="entry name" value="RANBD1"/>
    <property type="match status" value="1"/>
</dbReference>
<keyword evidence="4" id="KW-1185">Reference proteome</keyword>
<feature type="compositionally biased region" description="Polar residues" evidence="1">
    <location>
        <begin position="59"/>
        <end position="68"/>
    </location>
</feature>
<dbReference type="InterPro" id="IPR045255">
    <property type="entry name" value="RanBP1-like"/>
</dbReference>
<organism evidence="3 4">
    <name type="scientific">Thamnocephalis sphaerospora</name>
    <dbReference type="NCBI Taxonomy" id="78915"/>
    <lineage>
        <taxon>Eukaryota</taxon>
        <taxon>Fungi</taxon>
        <taxon>Fungi incertae sedis</taxon>
        <taxon>Zoopagomycota</taxon>
        <taxon>Zoopagomycotina</taxon>
        <taxon>Zoopagomycetes</taxon>
        <taxon>Zoopagales</taxon>
        <taxon>Sigmoideomycetaceae</taxon>
        <taxon>Thamnocephalis</taxon>
    </lineage>
</organism>
<dbReference type="InterPro" id="IPR011993">
    <property type="entry name" value="PH-like_dom_sf"/>
</dbReference>
<feature type="domain" description="RanBD1" evidence="2">
    <location>
        <begin position="234"/>
        <end position="304"/>
    </location>
</feature>
<dbReference type="InterPro" id="IPR000156">
    <property type="entry name" value="Ran_bind_dom"/>
</dbReference>
<feature type="compositionally biased region" description="Polar residues" evidence="1">
    <location>
        <begin position="87"/>
        <end position="99"/>
    </location>
</feature>
<reference evidence="4" key="1">
    <citation type="journal article" date="2018" name="Nat. Microbiol.">
        <title>Leveraging single-cell genomics to expand the fungal tree of life.</title>
        <authorList>
            <person name="Ahrendt S.R."/>
            <person name="Quandt C.A."/>
            <person name="Ciobanu D."/>
            <person name="Clum A."/>
            <person name="Salamov A."/>
            <person name="Andreopoulos B."/>
            <person name="Cheng J.F."/>
            <person name="Woyke T."/>
            <person name="Pelin A."/>
            <person name="Henrissat B."/>
            <person name="Reynolds N.K."/>
            <person name="Benny G.L."/>
            <person name="Smith M.E."/>
            <person name="James T.Y."/>
            <person name="Grigoriev I.V."/>
        </authorList>
    </citation>
    <scope>NUCLEOTIDE SEQUENCE [LARGE SCALE GENOMIC DNA]</scope>
    <source>
        <strain evidence="4">RSA 1356</strain>
    </source>
</reference>
<evidence type="ECO:0000256" key="1">
    <source>
        <dbReference type="SAM" id="MobiDB-lite"/>
    </source>
</evidence>
<dbReference type="SMART" id="SM00160">
    <property type="entry name" value="RanBD"/>
    <property type="match status" value="1"/>
</dbReference>